<feature type="domain" description="PAS" evidence="10">
    <location>
        <begin position="19"/>
        <end position="91"/>
    </location>
</feature>
<keyword evidence="3" id="KW-0488">Methylation</keyword>
<dbReference type="Pfam" id="PF08447">
    <property type="entry name" value="PAS_3"/>
    <property type="match status" value="1"/>
</dbReference>
<dbReference type="InterPro" id="IPR013655">
    <property type="entry name" value="PAS_fold_3"/>
</dbReference>
<dbReference type="SMART" id="SM00283">
    <property type="entry name" value="MA"/>
    <property type="match status" value="1"/>
</dbReference>
<feature type="domain" description="PAC" evidence="11">
    <location>
        <begin position="210"/>
        <end position="264"/>
    </location>
</feature>
<dbReference type="Proteomes" id="UP000250443">
    <property type="component" value="Unassembled WGS sequence"/>
</dbReference>
<dbReference type="SMART" id="SM00086">
    <property type="entry name" value="PAC"/>
    <property type="match status" value="2"/>
</dbReference>
<keyword evidence="4" id="KW-0812">Transmembrane</keyword>
<dbReference type="GO" id="GO:0007165">
    <property type="term" value="P:signal transduction"/>
    <property type="evidence" value="ECO:0007669"/>
    <property type="project" value="UniProtKB-KW"/>
</dbReference>
<dbReference type="PANTHER" id="PTHR32089">
    <property type="entry name" value="METHYL-ACCEPTING CHEMOTAXIS PROTEIN MCPB"/>
    <property type="match status" value="1"/>
</dbReference>
<dbReference type="Pfam" id="PF00015">
    <property type="entry name" value="MCPsignal"/>
    <property type="match status" value="1"/>
</dbReference>
<sequence>MFGSGLKQENARLKAELAARQRVSESVEAEMLTLRVDGHGIITVINDNMLSALGYSQHELVGQSKDLLFSSTHSDEFQRLSSALSNHQHNSGAYSFRRKDGTEIWLRTVWSPIRNAEGRVDTYLCLASDVTAAMERAKEQEGVINALLRSSAVIEFNLDGTVLAANDKFLSRMGYTLADIQGKHHRLFCLPEEAHSQEYAAFWRRLNEGQFVAGRFKRVDRYGHTVWLEASYNPVLDTRNRLYKVIKFATDVTEQVNQELAVAEAAEIAYNTSQQTDHSAKEGTRVVQQTLDVMHHVVSNLTEASKGIQGLNEQSQLISTIIQTIRGIADQTNLLALNAAIEAARAGEQGRGFAVVADEVRQLAGRASKATEEIVNVVQRNNQLASEAVNVMAVSKEQAETGLELASQAGAVIVEIQDGARLVVDSVGRFAHQLKER</sequence>
<feature type="domain" description="PAC" evidence="11">
    <location>
        <begin position="90"/>
        <end position="142"/>
    </location>
</feature>
<evidence type="ECO:0000259" key="10">
    <source>
        <dbReference type="PROSITE" id="PS50112"/>
    </source>
</evidence>
<accession>A0A2X2E042</accession>
<dbReference type="Gene3D" id="1.10.287.950">
    <property type="entry name" value="Methyl-accepting chemotaxis protein"/>
    <property type="match status" value="1"/>
</dbReference>
<dbReference type="CDD" id="cd00130">
    <property type="entry name" value="PAS"/>
    <property type="match status" value="2"/>
</dbReference>
<dbReference type="PANTHER" id="PTHR32089:SF112">
    <property type="entry name" value="LYSOZYME-LIKE PROTEIN-RELATED"/>
    <property type="match status" value="1"/>
</dbReference>
<keyword evidence="5" id="KW-1133">Transmembrane helix</keyword>
<dbReference type="NCBIfam" id="TIGR00229">
    <property type="entry name" value="sensory_box"/>
    <property type="match status" value="2"/>
</dbReference>
<dbReference type="SUPFAM" id="SSF55785">
    <property type="entry name" value="PYP-like sensor domain (PAS domain)"/>
    <property type="match status" value="2"/>
</dbReference>
<evidence type="ECO:0000256" key="1">
    <source>
        <dbReference type="ARBA" id="ARBA00004236"/>
    </source>
</evidence>
<dbReference type="GO" id="GO:0005886">
    <property type="term" value="C:plasma membrane"/>
    <property type="evidence" value="ECO:0007669"/>
    <property type="project" value="UniProtKB-SubCell"/>
</dbReference>
<dbReference type="InterPro" id="IPR000700">
    <property type="entry name" value="PAS-assoc_C"/>
</dbReference>
<dbReference type="InterPro" id="IPR000014">
    <property type="entry name" value="PAS"/>
</dbReference>
<evidence type="ECO:0000256" key="2">
    <source>
        <dbReference type="ARBA" id="ARBA00022475"/>
    </source>
</evidence>
<dbReference type="AlphaFoldDB" id="A0A2X2E042"/>
<organism evidence="12 13">
    <name type="scientific">Pseudomonas luteola</name>
    <dbReference type="NCBI Taxonomy" id="47886"/>
    <lineage>
        <taxon>Bacteria</taxon>
        <taxon>Pseudomonadati</taxon>
        <taxon>Pseudomonadota</taxon>
        <taxon>Gammaproteobacteria</taxon>
        <taxon>Pseudomonadales</taxon>
        <taxon>Pseudomonadaceae</taxon>
        <taxon>Pseudomonas</taxon>
    </lineage>
</organism>
<dbReference type="PROSITE" id="PS50112">
    <property type="entry name" value="PAS"/>
    <property type="match status" value="1"/>
</dbReference>
<dbReference type="InterPro" id="IPR001610">
    <property type="entry name" value="PAC"/>
</dbReference>
<evidence type="ECO:0000256" key="7">
    <source>
        <dbReference type="ARBA" id="ARBA00023224"/>
    </source>
</evidence>
<protein>
    <submittedName>
        <fullName evidence="12">Pas/Pac sensor-containing chemotaxis sensory transducer</fullName>
    </submittedName>
</protein>
<proteinExistence type="predicted"/>
<dbReference type="GO" id="GO:0006935">
    <property type="term" value="P:chemotaxis"/>
    <property type="evidence" value="ECO:0007669"/>
    <property type="project" value="UniProtKB-ARBA"/>
</dbReference>
<evidence type="ECO:0000313" key="13">
    <source>
        <dbReference type="Proteomes" id="UP000250443"/>
    </source>
</evidence>
<dbReference type="Pfam" id="PF13426">
    <property type="entry name" value="PAS_9"/>
    <property type="match status" value="1"/>
</dbReference>
<dbReference type="EMBL" id="UAUF01000002">
    <property type="protein sequence ID" value="SPZ00220.1"/>
    <property type="molecule type" value="Genomic_DNA"/>
</dbReference>
<dbReference type="InterPro" id="IPR004089">
    <property type="entry name" value="MCPsignal_dom"/>
</dbReference>
<keyword evidence="7 8" id="KW-0807">Transducer</keyword>
<dbReference type="Gene3D" id="3.30.450.20">
    <property type="entry name" value="PAS domain"/>
    <property type="match status" value="2"/>
</dbReference>
<evidence type="ECO:0000259" key="9">
    <source>
        <dbReference type="PROSITE" id="PS50111"/>
    </source>
</evidence>
<evidence type="ECO:0000259" key="11">
    <source>
        <dbReference type="PROSITE" id="PS50113"/>
    </source>
</evidence>
<evidence type="ECO:0000256" key="3">
    <source>
        <dbReference type="ARBA" id="ARBA00022481"/>
    </source>
</evidence>
<keyword evidence="2" id="KW-1003">Cell membrane</keyword>
<dbReference type="SUPFAM" id="SSF58104">
    <property type="entry name" value="Methyl-accepting chemotaxis protein (MCP) signaling domain"/>
    <property type="match status" value="1"/>
</dbReference>
<dbReference type="SMART" id="SM00091">
    <property type="entry name" value="PAS"/>
    <property type="match status" value="2"/>
</dbReference>
<reference evidence="12 13" key="1">
    <citation type="submission" date="2018-06" db="EMBL/GenBank/DDBJ databases">
        <authorList>
            <consortium name="Pathogen Informatics"/>
            <person name="Doyle S."/>
        </authorList>
    </citation>
    <scope>NUCLEOTIDE SEQUENCE [LARGE SCALE GENOMIC DNA]</scope>
    <source>
        <strain evidence="12 13">NCTC11842</strain>
    </source>
</reference>
<dbReference type="InterPro" id="IPR035965">
    <property type="entry name" value="PAS-like_dom_sf"/>
</dbReference>
<evidence type="ECO:0000256" key="6">
    <source>
        <dbReference type="ARBA" id="ARBA00023136"/>
    </source>
</evidence>
<evidence type="ECO:0000256" key="8">
    <source>
        <dbReference type="PROSITE-ProRule" id="PRU00284"/>
    </source>
</evidence>
<dbReference type="PROSITE" id="PS50111">
    <property type="entry name" value="CHEMOTAXIS_TRANSDUC_2"/>
    <property type="match status" value="1"/>
</dbReference>
<comment type="subcellular location">
    <subcellularLocation>
        <location evidence="1">Cell membrane</location>
    </subcellularLocation>
</comment>
<dbReference type="PROSITE" id="PS50113">
    <property type="entry name" value="PAC"/>
    <property type="match status" value="2"/>
</dbReference>
<keyword evidence="6" id="KW-0472">Membrane</keyword>
<feature type="domain" description="Methyl-accepting transducer" evidence="9">
    <location>
        <begin position="262"/>
        <end position="437"/>
    </location>
</feature>
<name>A0A2X2E042_PSELU</name>
<evidence type="ECO:0000256" key="4">
    <source>
        <dbReference type="ARBA" id="ARBA00022692"/>
    </source>
</evidence>
<evidence type="ECO:0000256" key="5">
    <source>
        <dbReference type="ARBA" id="ARBA00022989"/>
    </source>
</evidence>
<evidence type="ECO:0000313" key="12">
    <source>
        <dbReference type="EMBL" id="SPZ00220.1"/>
    </source>
</evidence>
<gene>
    <name evidence="12" type="primary">bdlA_2</name>
    <name evidence="12" type="ORF">NCTC11842_00365</name>
</gene>